<accession>A0ABX5XQM3</accession>
<organism evidence="1 2">
    <name type="scientific">Stieleria magnilauensis</name>
    <dbReference type="NCBI Taxonomy" id="2527963"/>
    <lineage>
        <taxon>Bacteria</taxon>
        <taxon>Pseudomonadati</taxon>
        <taxon>Planctomycetota</taxon>
        <taxon>Planctomycetia</taxon>
        <taxon>Pirellulales</taxon>
        <taxon>Pirellulaceae</taxon>
        <taxon>Stieleria</taxon>
    </lineage>
</organism>
<name>A0ABX5XQM3_9BACT</name>
<dbReference type="Proteomes" id="UP000318081">
    <property type="component" value="Chromosome"/>
</dbReference>
<dbReference type="EMBL" id="CP036432">
    <property type="protein sequence ID" value="QDV83660.1"/>
    <property type="molecule type" value="Genomic_DNA"/>
</dbReference>
<gene>
    <name evidence="1" type="ORF">TBK1r_26020</name>
</gene>
<keyword evidence="2" id="KW-1185">Reference proteome</keyword>
<protein>
    <submittedName>
        <fullName evidence="1">Uncharacterized protein</fullName>
    </submittedName>
</protein>
<evidence type="ECO:0000313" key="1">
    <source>
        <dbReference type="EMBL" id="QDV83660.1"/>
    </source>
</evidence>
<sequence length="67" mass="7698">MHLLRNFEKKARSTNEFTRFLTQRPLVIQHRSGRGVDRLKLHSATYFAATGCIAGRAKAIKADEWLI</sequence>
<evidence type="ECO:0000313" key="2">
    <source>
        <dbReference type="Proteomes" id="UP000318081"/>
    </source>
</evidence>
<reference evidence="1 2" key="1">
    <citation type="submission" date="2019-02" db="EMBL/GenBank/DDBJ databases">
        <title>Deep-cultivation of Planctomycetes and their phenomic and genomic characterization uncovers novel biology.</title>
        <authorList>
            <person name="Wiegand S."/>
            <person name="Jogler M."/>
            <person name="Boedeker C."/>
            <person name="Pinto D."/>
            <person name="Vollmers J."/>
            <person name="Rivas-Marin E."/>
            <person name="Kohn T."/>
            <person name="Peeters S.H."/>
            <person name="Heuer A."/>
            <person name="Rast P."/>
            <person name="Oberbeckmann S."/>
            <person name="Bunk B."/>
            <person name="Jeske O."/>
            <person name="Meyerdierks A."/>
            <person name="Storesund J.E."/>
            <person name="Kallscheuer N."/>
            <person name="Luecker S."/>
            <person name="Lage O.M."/>
            <person name="Pohl T."/>
            <person name="Merkel B.J."/>
            <person name="Hornburger P."/>
            <person name="Mueller R.-W."/>
            <person name="Bruemmer F."/>
            <person name="Labrenz M."/>
            <person name="Spormann A.M."/>
            <person name="Op den Camp H."/>
            <person name="Overmann J."/>
            <person name="Amann R."/>
            <person name="Jetten M.S.M."/>
            <person name="Mascher T."/>
            <person name="Medema M.H."/>
            <person name="Devos D.P."/>
            <person name="Kaster A.-K."/>
            <person name="Ovreas L."/>
            <person name="Rohde M."/>
            <person name="Galperin M.Y."/>
            <person name="Jogler C."/>
        </authorList>
    </citation>
    <scope>NUCLEOTIDE SEQUENCE [LARGE SCALE GENOMIC DNA]</scope>
    <source>
        <strain evidence="1 2">TBK1r</strain>
    </source>
</reference>
<proteinExistence type="predicted"/>